<dbReference type="RefSeq" id="WP_068004021.1">
    <property type="nucleotide sequence ID" value="NZ_FOFM01000007.1"/>
</dbReference>
<sequence>MPRRLRITTLIVGMTLLLVQVDAMVLAIAIPRIAQDFHTNPLYLHLTISLYQLTLAVFIPISGWAADRVGSKRLFVWSCALFLSMSIACALSKDLTSLLLARSVQGASGAFLMAIGRLTVIRMAGSQNLVAAMVWIVTPAAFGFVFGPFLGSLVINFLSWRWIFLINVPVCIAIAVMSSYYFRNLQLKEKVPLDFLGFILLGGFASLLLFTISALPDITRNGFISASLLAASLLCGLAFVGHIRRSPHPLIDLQIFANVGYRLATGVGVLLRMGASSFAFVAPLMLQILLGFDVMTTGVLMGFAAAGGLLSRAVVHPLIKRNGFRRILQIFVVFLGFATLAIGFVWLANWIVIIALVILSGGFFRGLVFTATNTACYADLPVPLVNHGVSFAGLSQQLSNSLAVGVAAAVLHVRQGITGHSVLTGPDFGWLAICTSLFVLVSLPLVWFLPSGMGKR</sequence>
<evidence type="ECO:0000256" key="6">
    <source>
        <dbReference type="ARBA" id="ARBA00023136"/>
    </source>
</evidence>
<evidence type="ECO:0000256" key="7">
    <source>
        <dbReference type="SAM" id="Phobius"/>
    </source>
</evidence>
<feature type="transmembrane region" description="Helical" evidence="7">
    <location>
        <begin position="261"/>
        <end position="282"/>
    </location>
</feature>
<evidence type="ECO:0000256" key="1">
    <source>
        <dbReference type="ARBA" id="ARBA00004651"/>
    </source>
</evidence>
<accession>A0A166ABB3</accession>
<dbReference type="InterPro" id="IPR036259">
    <property type="entry name" value="MFS_trans_sf"/>
</dbReference>
<feature type="transmembrane region" description="Helical" evidence="7">
    <location>
        <begin position="43"/>
        <end position="62"/>
    </location>
</feature>
<dbReference type="Proteomes" id="UP000076577">
    <property type="component" value="Unassembled WGS sequence"/>
</dbReference>
<comment type="caution">
    <text evidence="9">The sequence shown here is derived from an EMBL/GenBank/DDBJ whole genome shotgun (WGS) entry which is preliminary data.</text>
</comment>
<dbReference type="STRING" id="989403.SAMN05421798_10763"/>
<protein>
    <submittedName>
        <fullName evidence="9">Putative transport protein HsrA</fullName>
    </submittedName>
</protein>
<dbReference type="PANTHER" id="PTHR42718">
    <property type="entry name" value="MAJOR FACILITATOR SUPERFAMILY MULTIDRUG TRANSPORTER MFSC"/>
    <property type="match status" value="1"/>
</dbReference>
<dbReference type="PROSITE" id="PS50850">
    <property type="entry name" value="MFS"/>
    <property type="match status" value="1"/>
</dbReference>
<dbReference type="PANTHER" id="PTHR42718:SF46">
    <property type="entry name" value="BLR6921 PROTEIN"/>
    <property type="match status" value="1"/>
</dbReference>
<keyword evidence="10" id="KW-1185">Reference proteome</keyword>
<keyword evidence="3" id="KW-1003">Cell membrane</keyword>
<dbReference type="Gene3D" id="1.20.1720.10">
    <property type="entry name" value="Multidrug resistance protein D"/>
    <property type="match status" value="1"/>
</dbReference>
<dbReference type="AlphaFoldDB" id="A0A166ABB3"/>
<dbReference type="OrthoDB" id="9812221at2"/>
<feature type="transmembrane region" description="Helical" evidence="7">
    <location>
        <begin position="195"/>
        <end position="216"/>
    </location>
</feature>
<feature type="transmembrane region" description="Helical" evidence="7">
    <location>
        <begin position="130"/>
        <end position="150"/>
    </location>
</feature>
<feature type="transmembrane region" description="Helical" evidence="7">
    <location>
        <begin position="222"/>
        <end position="240"/>
    </location>
</feature>
<keyword evidence="4 7" id="KW-0812">Transmembrane</keyword>
<comment type="subcellular location">
    <subcellularLocation>
        <location evidence="1">Cell membrane</location>
        <topology evidence="1">Multi-pass membrane protein</topology>
    </subcellularLocation>
</comment>
<evidence type="ECO:0000313" key="10">
    <source>
        <dbReference type="Proteomes" id="UP000076577"/>
    </source>
</evidence>
<feature type="transmembrane region" description="Helical" evidence="7">
    <location>
        <begin position="288"/>
        <end position="310"/>
    </location>
</feature>
<keyword evidence="5 7" id="KW-1133">Transmembrane helix</keyword>
<dbReference type="PATRIC" id="fig|989403.3.peg.1408"/>
<evidence type="ECO:0000259" key="8">
    <source>
        <dbReference type="PROSITE" id="PS50850"/>
    </source>
</evidence>
<dbReference type="InterPro" id="IPR020846">
    <property type="entry name" value="MFS_dom"/>
</dbReference>
<proteinExistence type="predicted"/>
<dbReference type="GO" id="GO:0022857">
    <property type="term" value="F:transmembrane transporter activity"/>
    <property type="evidence" value="ECO:0007669"/>
    <property type="project" value="InterPro"/>
</dbReference>
<evidence type="ECO:0000256" key="3">
    <source>
        <dbReference type="ARBA" id="ARBA00022475"/>
    </source>
</evidence>
<evidence type="ECO:0000256" key="4">
    <source>
        <dbReference type="ARBA" id="ARBA00022692"/>
    </source>
</evidence>
<keyword evidence="2" id="KW-0813">Transport</keyword>
<feature type="transmembrane region" description="Helical" evidence="7">
    <location>
        <begin position="74"/>
        <end position="93"/>
    </location>
</feature>
<dbReference type="GO" id="GO:0005886">
    <property type="term" value="C:plasma membrane"/>
    <property type="evidence" value="ECO:0007669"/>
    <property type="project" value="UniProtKB-SubCell"/>
</dbReference>
<feature type="domain" description="Major facilitator superfamily (MFS) profile" evidence="8">
    <location>
        <begin position="8"/>
        <end position="453"/>
    </location>
</feature>
<feature type="transmembrane region" description="Helical" evidence="7">
    <location>
        <begin position="331"/>
        <end position="359"/>
    </location>
</feature>
<keyword evidence="6 7" id="KW-0472">Membrane</keyword>
<evidence type="ECO:0000256" key="2">
    <source>
        <dbReference type="ARBA" id="ARBA00022448"/>
    </source>
</evidence>
<feature type="transmembrane region" description="Helical" evidence="7">
    <location>
        <begin position="428"/>
        <end position="449"/>
    </location>
</feature>
<feature type="transmembrane region" description="Helical" evidence="7">
    <location>
        <begin position="162"/>
        <end position="183"/>
    </location>
</feature>
<name>A0A166ABB3_9HYPH</name>
<dbReference type="Gene3D" id="1.20.1250.20">
    <property type="entry name" value="MFS general substrate transporter like domains"/>
    <property type="match status" value="1"/>
</dbReference>
<dbReference type="InterPro" id="IPR011701">
    <property type="entry name" value="MFS"/>
</dbReference>
<dbReference type="EMBL" id="LMCB01000006">
    <property type="protein sequence ID" value="KZL20824.1"/>
    <property type="molecule type" value="Genomic_DNA"/>
</dbReference>
<organism evidence="9 10">
    <name type="scientific">Pseudovibrio axinellae</name>
    <dbReference type="NCBI Taxonomy" id="989403"/>
    <lineage>
        <taxon>Bacteria</taxon>
        <taxon>Pseudomonadati</taxon>
        <taxon>Pseudomonadota</taxon>
        <taxon>Alphaproteobacteria</taxon>
        <taxon>Hyphomicrobiales</taxon>
        <taxon>Stappiaceae</taxon>
        <taxon>Pseudovibrio</taxon>
    </lineage>
</organism>
<feature type="transmembrane region" description="Helical" evidence="7">
    <location>
        <begin position="99"/>
        <end position="118"/>
    </location>
</feature>
<reference evidence="9 10" key="1">
    <citation type="journal article" date="2016" name="Front. Microbiol.">
        <title>Comparative Genomic Analysis Reveals a Diverse Repertoire of Genes Involved in Prokaryote-Eukaryote Interactions within the Pseudovibrio Genus.</title>
        <authorList>
            <person name="Romano S."/>
            <person name="Fernandez-Guerra A."/>
            <person name="Reen F.J."/>
            <person name="Glockner F.O."/>
            <person name="Crowley S.P."/>
            <person name="O'Sullivan O."/>
            <person name="Cotter P.D."/>
            <person name="Adams C."/>
            <person name="Dobson A.D."/>
            <person name="O'Gara F."/>
        </authorList>
    </citation>
    <scope>NUCLEOTIDE SEQUENCE [LARGE SCALE GENOMIC DNA]</scope>
    <source>
        <strain evidence="9 10">Ad2</strain>
    </source>
</reference>
<evidence type="ECO:0000313" key="9">
    <source>
        <dbReference type="EMBL" id="KZL20824.1"/>
    </source>
</evidence>
<evidence type="ECO:0000256" key="5">
    <source>
        <dbReference type="ARBA" id="ARBA00022989"/>
    </source>
</evidence>
<dbReference type="Pfam" id="PF07690">
    <property type="entry name" value="MFS_1"/>
    <property type="match status" value="1"/>
</dbReference>
<dbReference type="SUPFAM" id="SSF103473">
    <property type="entry name" value="MFS general substrate transporter"/>
    <property type="match status" value="1"/>
</dbReference>
<dbReference type="PRINTS" id="PR01036">
    <property type="entry name" value="TCRTETB"/>
</dbReference>
<gene>
    <name evidence="9" type="primary">hsrA</name>
    <name evidence="9" type="ORF">PsAD2_01313</name>
</gene>